<dbReference type="InterPro" id="IPR013538">
    <property type="entry name" value="ASHA1/2-like_C"/>
</dbReference>
<accession>A0ABP4M6E2</accession>
<keyword evidence="5" id="KW-1185">Reference proteome</keyword>
<name>A0ABP4M6E2_9ACTN</name>
<evidence type="ECO:0000256" key="1">
    <source>
        <dbReference type="ARBA" id="ARBA00006817"/>
    </source>
</evidence>
<evidence type="ECO:0000259" key="3">
    <source>
        <dbReference type="Pfam" id="PF08327"/>
    </source>
</evidence>
<feature type="region of interest" description="Disordered" evidence="2">
    <location>
        <begin position="1"/>
        <end position="22"/>
    </location>
</feature>
<comment type="similarity">
    <text evidence="1">Belongs to the AHA1 family.</text>
</comment>
<proteinExistence type="inferred from homology"/>
<evidence type="ECO:0000313" key="4">
    <source>
        <dbReference type="EMBL" id="GAA1538493.1"/>
    </source>
</evidence>
<sequence length="150" mass="16607">MSDAPDQQKDAPSTSQVGRTKDAGWQIGVSKTIDRPVDEVWDFVTSPAGVAIWLGEGVTLLNEKGTAYETKDGTRGELRSFRELTRVRVTWQPEDWSHETTLQLAVTATSAGKARLVVHQERLADAAERERQRAHWQNVVNQLVVALTAG</sequence>
<organism evidence="4 5">
    <name type="scientific">Kribbella lupini</name>
    <dbReference type="NCBI Taxonomy" id="291602"/>
    <lineage>
        <taxon>Bacteria</taxon>
        <taxon>Bacillati</taxon>
        <taxon>Actinomycetota</taxon>
        <taxon>Actinomycetes</taxon>
        <taxon>Propionibacteriales</taxon>
        <taxon>Kribbellaceae</taxon>
        <taxon>Kribbella</taxon>
    </lineage>
</organism>
<dbReference type="InterPro" id="IPR023393">
    <property type="entry name" value="START-like_dom_sf"/>
</dbReference>
<gene>
    <name evidence="4" type="ORF">GCM10009741_46500</name>
</gene>
<feature type="domain" description="Activator of Hsp90 ATPase homologue 1/2-like C-terminal" evidence="3">
    <location>
        <begin position="35"/>
        <end position="147"/>
    </location>
</feature>
<dbReference type="EMBL" id="BAAANC010000002">
    <property type="protein sequence ID" value="GAA1538493.1"/>
    <property type="molecule type" value="Genomic_DNA"/>
</dbReference>
<evidence type="ECO:0000256" key="2">
    <source>
        <dbReference type="SAM" id="MobiDB-lite"/>
    </source>
</evidence>
<dbReference type="Pfam" id="PF08327">
    <property type="entry name" value="AHSA1"/>
    <property type="match status" value="1"/>
</dbReference>
<dbReference type="RefSeq" id="WP_344177362.1">
    <property type="nucleotide sequence ID" value="NZ_BAAANC010000002.1"/>
</dbReference>
<protein>
    <submittedName>
        <fullName evidence="4">SRPBCC domain-containing protein</fullName>
    </submittedName>
</protein>
<dbReference type="SUPFAM" id="SSF55961">
    <property type="entry name" value="Bet v1-like"/>
    <property type="match status" value="1"/>
</dbReference>
<evidence type="ECO:0000313" key="5">
    <source>
        <dbReference type="Proteomes" id="UP001500363"/>
    </source>
</evidence>
<dbReference type="Gene3D" id="3.30.530.20">
    <property type="match status" value="1"/>
</dbReference>
<dbReference type="Proteomes" id="UP001500363">
    <property type="component" value="Unassembled WGS sequence"/>
</dbReference>
<reference evidence="5" key="1">
    <citation type="journal article" date="2019" name="Int. J. Syst. Evol. Microbiol.">
        <title>The Global Catalogue of Microorganisms (GCM) 10K type strain sequencing project: providing services to taxonomists for standard genome sequencing and annotation.</title>
        <authorList>
            <consortium name="The Broad Institute Genomics Platform"/>
            <consortium name="The Broad Institute Genome Sequencing Center for Infectious Disease"/>
            <person name="Wu L."/>
            <person name="Ma J."/>
        </authorList>
    </citation>
    <scope>NUCLEOTIDE SEQUENCE [LARGE SCALE GENOMIC DNA]</scope>
    <source>
        <strain evidence="5">JCM 14303</strain>
    </source>
</reference>
<comment type="caution">
    <text evidence="4">The sequence shown here is derived from an EMBL/GenBank/DDBJ whole genome shotgun (WGS) entry which is preliminary data.</text>
</comment>